<dbReference type="AlphaFoldDB" id="K6Z800"/>
<gene>
    <name evidence="1" type="ORF">GMES_4236</name>
</gene>
<accession>K6Z800</accession>
<sequence length="58" mass="6496">MLNHFSSAAPTGAYPAELRVLHFVSADSNEIQRIFHCYLVLLSGMFAHSQFLSFIVPN</sequence>
<name>K6Z800_9ALTE</name>
<evidence type="ECO:0000313" key="1">
    <source>
        <dbReference type="EMBL" id="GAC26507.1"/>
    </source>
</evidence>
<dbReference type="EMBL" id="BAEP01000079">
    <property type="protein sequence ID" value="GAC26507.1"/>
    <property type="molecule type" value="Genomic_DNA"/>
</dbReference>
<reference evidence="1 2" key="1">
    <citation type="journal article" date="2017" name="Antonie Van Leeuwenhoek">
        <title>Rhizobium rhizosphaerae sp. nov., a novel species isolated from rice rhizosphere.</title>
        <authorList>
            <person name="Zhao J.J."/>
            <person name="Zhang J."/>
            <person name="Zhang R.J."/>
            <person name="Zhang C.W."/>
            <person name="Yin H.Q."/>
            <person name="Zhang X.X."/>
        </authorList>
    </citation>
    <scope>NUCLEOTIDE SEQUENCE [LARGE SCALE GENOMIC DNA]</scope>
    <source>
        <strain evidence="1 2">KMM 241</strain>
    </source>
</reference>
<dbReference type="eggNOG" id="ENOG50346XW">
    <property type="taxonomic scope" value="Bacteria"/>
</dbReference>
<comment type="caution">
    <text evidence="1">The sequence shown here is derived from an EMBL/GenBank/DDBJ whole genome shotgun (WGS) entry which is preliminary data.</text>
</comment>
<evidence type="ECO:0000313" key="2">
    <source>
        <dbReference type="Proteomes" id="UP000006263"/>
    </source>
</evidence>
<organism evidence="1 2">
    <name type="scientific">Paraglaciecola mesophila KMM 241</name>
    <dbReference type="NCBI Taxonomy" id="1128912"/>
    <lineage>
        <taxon>Bacteria</taxon>
        <taxon>Pseudomonadati</taxon>
        <taxon>Pseudomonadota</taxon>
        <taxon>Gammaproteobacteria</taxon>
        <taxon>Alteromonadales</taxon>
        <taxon>Alteromonadaceae</taxon>
        <taxon>Paraglaciecola</taxon>
    </lineage>
</organism>
<dbReference type="Proteomes" id="UP000006263">
    <property type="component" value="Unassembled WGS sequence"/>
</dbReference>
<protein>
    <submittedName>
        <fullName evidence="1">Uncharacterized protein</fullName>
    </submittedName>
</protein>
<proteinExistence type="predicted"/>